<name>A0A8S5MX98_9CAUD</name>
<proteinExistence type="predicted"/>
<accession>A0A8S5MX98</accession>
<dbReference type="EMBL" id="BK015006">
    <property type="protein sequence ID" value="DAD86674.1"/>
    <property type="molecule type" value="Genomic_DNA"/>
</dbReference>
<sequence>MLLLFRSLGKFNVYEVMMGFKLMMGCFICCT</sequence>
<reference evidence="1" key="1">
    <citation type="journal article" date="2021" name="Proc. Natl. Acad. Sci. U.S.A.">
        <title>A Catalog of Tens of Thousands of Viruses from Human Metagenomes Reveals Hidden Associations with Chronic Diseases.</title>
        <authorList>
            <person name="Tisza M.J."/>
            <person name="Buck C.B."/>
        </authorList>
    </citation>
    <scope>NUCLEOTIDE SEQUENCE</scope>
    <source>
        <strain evidence="1">Ct3wi9</strain>
    </source>
</reference>
<protein>
    <submittedName>
        <fullName evidence="1">Uncharacterized protein</fullName>
    </submittedName>
</protein>
<organism evidence="1">
    <name type="scientific">Myoviridae sp. ct3wi9</name>
    <dbReference type="NCBI Taxonomy" id="2826610"/>
    <lineage>
        <taxon>Viruses</taxon>
        <taxon>Duplodnaviria</taxon>
        <taxon>Heunggongvirae</taxon>
        <taxon>Uroviricota</taxon>
        <taxon>Caudoviricetes</taxon>
    </lineage>
</organism>
<evidence type="ECO:0000313" key="1">
    <source>
        <dbReference type="EMBL" id="DAD86674.1"/>
    </source>
</evidence>